<feature type="compositionally biased region" description="Basic and acidic residues" evidence="1">
    <location>
        <begin position="313"/>
        <end position="336"/>
    </location>
</feature>
<dbReference type="RefSeq" id="XP_022507031.1">
    <property type="nucleotide sequence ID" value="XM_022660661.1"/>
</dbReference>
<comment type="caution">
    <text evidence="2">The sequence shown here is derived from an EMBL/GenBank/DDBJ whole genome shotgun (WGS) entry which is preliminary data.</text>
</comment>
<accession>A0A177EVU8</accession>
<feature type="region of interest" description="Disordered" evidence="1">
    <location>
        <begin position="288"/>
        <end position="360"/>
    </location>
</feature>
<organism evidence="2 3">
    <name type="scientific">Fonsecaea monophora</name>
    <dbReference type="NCBI Taxonomy" id="254056"/>
    <lineage>
        <taxon>Eukaryota</taxon>
        <taxon>Fungi</taxon>
        <taxon>Dikarya</taxon>
        <taxon>Ascomycota</taxon>
        <taxon>Pezizomycotina</taxon>
        <taxon>Eurotiomycetes</taxon>
        <taxon>Chaetothyriomycetidae</taxon>
        <taxon>Chaetothyriales</taxon>
        <taxon>Herpotrichiellaceae</taxon>
        <taxon>Fonsecaea</taxon>
    </lineage>
</organism>
<feature type="region of interest" description="Disordered" evidence="1">
    <location>
        <begin position="156"/>
        <end position="221"/>
    </location>
</feature>
<proteinExistence type="predicted"/>
<feature type="region of interest" description="Disordered" evidence="1">
    <location>
        <begin position="234"/>
        <end position="272"/>
    </location>
</feature>
<protein>
    <submittedName>
        <fullName evidence="2">Uncharacterized protein</fullName>
    </submittedName>
</protein>
<dbReference type="EMBL" id="LVKK01000130">
    <property type="protein sequence ID" value="OAG35079.1"/>
    <property type="molecule type" value="Genomic_DNA"/>
</dbReference>
<name>A0A177EVU8_9EURO</name>
<feature type="compositionally biased region" description="Polar residues" evidence="1">
    <location>
        <begin position="209"/>
        <end position="218"/>
    </location>
</feature>
<dbReference type="GeneID" id="34605863"/>
<sequence>MYESLSSQFGVWIGAKKHCQKVGVVRKHKEPPVTEELRAAHAQETAASRPHPQLLYEIAKERKWLEDELFTSPNDIDQVAYQNVKESWVKQKIWNPEWTGMPGDTWMHERLGIGKIQRLFLTADCESMFSPRVEVISADNDDDNVDQEMNSGLSLLSGARPCTKHVPSRSEGQQADEGEAGFNVDDGGSLVTMKPETLTHQLRLGPGSGNQDASTSPWSGRLRQCKRVDYNEDAASFGVRQPSPDVTLPRQKKSNPDVAAHHDPEEGVSSDTATFAIKVTKKSLQAKKHISRQTVEKTSSAGAGAPKTLAPKVRSDHGGRDSLRVTKRRRTDEATRFDPNSPASTLRSKGPQGLKKGQAK</sequence>
<feature type="compositionally biased region" description="Polar residues" evidence="1">
    <location>
        <begin position="292"/>
        <end position="301"/>
    </location>
</feature>
<evidence type="ECO:0000313" key="2">
    <source>
        <dbReference type="EMBL" id="OAG35079.1"/>
    </source>
</evidence>
<dbReference type="Proteomes" id="UP000077002">
    <property type="component" value="Unassembled WGS sequence"/>
</dbReference>
<gene>
    <name evidence="2" type="ORF">AYO21_10752</name>
</gene>
<evidence type="ECO:0000256" key="1">
    <source>
        <dbReference type="SAM" id="MobiDB-lite"/>
    </source>
</evidence>
<keyword evidence="3" id="KW-1185">Reference proteome</keyword>
<dbReference type="AlphaFoldDB" id="A0A177EVU8"/>
<evidence type="ECO:0000313" key="3">
    <source>
        <dbReference type="Proteomes" id="UP000077002"/>
    </source>
</evidence>
<reference evidence="2 3" key="1">
    <citation type="submission" date="2016-03" db="EMBL/GenBank/DDBJ databases">
        <title>Draft genome sequence of the Fonsecaea monophora CBS 269.37.</title>
        <authorList>
            <person name="Bombassaro A."/>
            <person name="Vinicius W.A."/>
            <person name="De Hoog S."/>
            <person name="Sun J."/>
            <person name="Souza E.M."/>
            <person name="Raittz R.T."/>
            <person name="Costa F."/>
            <person name="Leao A.C."/>
            <person name="Tadra-Sfeir M.Z."/>
            <person name="Baura V."/>
            <person name="Balsanelli E."/>
            <person name="Pedrosa F.O."/>
            <person name="Moreno L.F."/>
            <person name="Steffens M.B."/>
            <person name="Xi L."/>
            <person name="Bocca A.L."/>
            <person name="Felipe M.S."/>
            <person name="Teixeira M."/>
            <person name="Telles Filho F.Q."/>
            <person name="Azevedo C.M."/>
            <person name="Gomes R."/>
            <person name="Vicente V.A."/>
        </authorList>
    </citation>
    <scope>NUCLEOTIDE SEQUENCE [LARGE SCALE GENOMIC DNA]</scope>
    <source>
        <strain evidence="2 3">CBS 269.37</strain>
    </source>
</reference>
<dbReference type="OrthoDB" id="4161563at2759"/>